<evidence type="ECO:0000256" key="2">
    <source>
        <dbReference type="SAM" id="Phobius"/>
    </source>
</evidence>
<dbReference type="Proteomes" id="UP001235712">
    <property type="component" value="Unassembled WGS sequence"/>
</dbReference>
<evidence type="ECO:0000256" key="1">
    <source>
        <dbReference type="SAM" id="MobiDB-lite"/>
    </source>
</evidence>
<evidence type="ECO:0000313" key="4">
    <source>
        <dbReference type="Proteomes" id="UP001235712"/>
    </source>
</evidence>
<keyword evidence="4" id="KW-1185">Reference proteome</keyword>
<keyword evidence="2" id="KW-0472">Membrane</keyword>
<feature type="region of interest" description="Disordered" evidence="1">
    <location>
        <begin position="1"/>
        <end position="36"/>
    </location>
</feature>
<protein>
    <submittedName>
        <fullName evidence="3">Uncharacterized protein</fullName>
    </submittedName>
</protein>
<keyword evidence="2" id="KW-1133">Transmembrane helix</keyword>
<accession>A0ABT9P318</accession>
<feature type="region of interest" description="Disordered" evidence="1">
    <location>
        <begin position="244"/>
        <end position="373"/>
    </location>
</feature>
<feature type="transmembrane region" description="Helical" evidence="2">
    <location>
        <begin position="216"/>
        <end position="236"/>
    </location>
</feature>
<feature type="compositionally biased region" description="Low complexity" evidence="1">
    <location>
        <begin position="274"/>
        <end position="301"/>
    </location>
</feature>
<proteinExistence type="predicted"/>
<dbReference type="RefSeq" id="WP_307242375.1">
    <property type="nucleotide sequence ID" value="NZ_JAUSQZ010000001.1"/>
</dbReference>
<reference evidence="3 4" key="1">
    <citation type="submission" date="2023-07" db="EMBL/GenBank/DDBJ databases">
        <title>Sequencing the genomes of 1000 actinobacteria strains.</title>
        <authorList>
            <person name="Klenk H.-P."/>
        </authorList>
    </citation>
    <scope>NUCLEOTIDE SEQUENCE [LARGE SCALE GENOMIC DNA]</scope>
    <source>
        <strain evidence="3 4">DSM 44388</strain>
    </source>
</reference>
<evidence type="ECO:0000313" key="3">
    <source>
        <dbReference type="EMBL" id="MDP9826966.1"/>
    </source>
</evidence>
<comment type="caution">
    <text evidence="3">The sequence shown here is derived from an EMBL/GenBank/DDBJ whole genome shotgun (WGS) entry which is preliminary data.</text>
</comment>
<keyword evidence="2" id="KW-0812">Transmembrane</keyword>
<organism evidence="3 4">
    <name type="scientific">Kineosporia succinea</name>
    <dbReference type="NCBI Taxonomy" id="84632"/>
    <lineage>
        <taxon>Bacteria</taxon>
        <taxon>Bacillati</taxon>
        <taxon>Actinomycetota</taxon>
        <taxon>Actinomycetes</taxon>
        <taxon>Kineosporiales</taxon>
        <taxon>Kineosporiaceae</taxon>
        <taxon>Kineosporia</taxon>
    </lineage>
</organism>
<feature type="region of interest" description="Disordered" evidence="1">
    <location>
        <begin position="178"/>
        <end position="199"/>
    </location>
</feature>
<dbReference type="EMBL" id="JAUSQZ010000001">
    <property type="protein sequence ID" value="MDP9826966.1"/>
    <property type="molecule type" value="Genomic_DNA"/>
</dbReference>
<sequence>MTDRQHPPQRAGSHGSPTAHHGRDPQPVGESPEENKPKLPVNVIQISASAGAAVTSAIAASYFGVGGTIAGAAFGSVVSSVAGTFYTNSLKKAHQAVQTTTAVVVQRFPGDVPQADSIHRMSGPAGVPVADSLNRVGHEDTRHVDVERVQVPVGDETELMSPAHDDQTRMMPPVTGPVAGATGHSGPQPHRSQVYGSRSAARKAPAAQIWWKKPGFLMAGLAGAAFLIAMFVITGVETVIDKPISGGDSGGTTLSKLVSNNTSSTTDDSDDSESTPTESVTPSEGTVTETATPEATDPAGTVPTETAAPDVTSTDVPTATDTAPATGSDEVQPTDGTGTGEGDGTTTDQGGTGDGTDTGSGTDTQLQQEQPQP</sequence>
<feature type="compositionally biased region" description="Low complexity" evidence="1">
    <location>
        <begin position="309"/>
        <end position="326"/>
    </location>
</feature>
<gene>
    <name evidence="3" type="ORF">J2S57_002715</name>
</gene>
<name>A0ABT9P318_9ACTN</name>